<dbReference type="Pfam" id="PF01613">
    <property type="entry name" value="Flavin_Reduct"/>
    <property type="match status" value="1"/>
</dbReference>
<comment type="caution">
    <text evidence="4">The sequence shown here is derived from an EMBL/GenBank/DDBJ whole genome shotgun (WGS) entry which is preliminary data.</text>
</comment>
<organism evidence="4 5">
    <name type="scientific">Roseibium aquae</name>
    <dbReference type="NCBI Taxonomy" id="1323746"/>
    <lineage>
        <taxon>Bacteria</taxon>
        <taxon>Pseudomonadati</taxon>
        <taxon>Pseudomonadota</taxon>
        <taxon>Alphaproteobacteria</taxon>
        <taxon>Hyphomicrobiales</taxon>
        <taxon>Stappiaceae</taxon>
        <taxon>Roseibium</taxon>
    </lineage>
</organism>
<dbReference type="AlphaFoldDB" id="A0A916TN54"/>
<dbReference type="GO" id="GO:0006208">
    <property type="term" value="P:pyrimidine nucleobase catabolic process"/>
    <property type="evidence" value="ECO:0007669"/>
    <property type="project" value="TreeGrafter"/>
</dbReference>
<protein>
    <submittedName>
        <fullName evidence="4">FMN reductase (NADH) RutF</fullName>
    </submittedName>
</protein>
<feature type="region of interest" description="Disordered" evidence="2">
    <location>
        <begin position="1"/>
        <end position="20"/>
    </location>
</feature>
<dbReference type="InterPro" id="IPR002563">
    <property type="entry name" value="Flavin_Rdtase-like_dom"/>
</dbReference>
<evidence type="ECO:0000259" key="3">
    <source>
        <dbReference type="SMART" id="SM00903"/>
    </source>
</evidence>
<evidence type="ECO:0000313" key="5">
    <source>
        <dbReference type="Proteomes" id="UP000605148"/>
    </source>
</evidence>
<dbReference type="InterPro" id="IPR050268">
    <property type="entry name" value="NADH-dep_flavin_reductase"/>
</dbReference>
<reference evidence="4" key="1">
    <citation type="journal article" date="2014" name="Int. J. Syst. Evol. Microbiol.">
        <title>Complete genome sequence of Corynebacterium casei LMG S-19264T (=DSM 44701T), isolated from a smear-ripened cheese.</title>
        <authorList>
            <consortium name="US DOE Joint Genome Institute (JGI-PGF)"/>
            <person name="Walter F."/>
            <person name="Albersmeier A."/>
            <person name="Kalinowski J."/>
            <person name="Ruckert C."/>
        </authorList>
    </citation>
    <scope>NUCLEOTIDE SEQUENCE</scope>
    <source>
        <strain evidence="4">CGMCC 1.12426</strain>
    </source>
</reference>
<dbReference type="PANTHER" id="PTHR30466">
    <property type="entry name" value="FLAVIN REDUCTASE"/>
    <property type="match status" value="1"/>
</dbReference>
<keyword evidence="1" id="KW-0560">Oxidoreductase</keyword>
<dbReference type="SMART" id="SM00903">
    <property type="entry name" value="Flavin_Reduct"/>
    <property type="match status" value="1"/>
</dbReference>
<gene>
    <name evidence="4" type="primary">rutF</name>
    <name evidence="4" type="ORF">GCM10011316_34120</name>
</gene>
<dbReference type="PANTHER" id="PTHR30466:SF1">
    <property type="entry name" value="FMN REDUCTASE (NADH) RUTF"/>
    <property type="match status" value="1"/>
</dbReference>
<evidence type="ECO:0000256" key="2">
    <source>
        <dbReference type="SAM" id="MobiDB-lite"/>
    </source>
</evidence>
<name>A0A916TN54_9HYPH</name>
<dbReference type="EMBL" id="BMFA01000012">
    <property type="protein sequence ID" value="GGB59252.1"/>
    <property type="molecule type" value="Genomic_DNA"/>
</dbReference>
<reference evidence="4" key="2">
    <citation type="submission" date="2020-09" db="EMBL/GenBank/DDBJ databases">
        <authorList>
            <person name="Sun Q."/>
            <person name="Zhou Y."/>
        </authorList>
    </citation>
    <scope>NUCLEOTIDE SEQUENCE</scope>
    <source>
        <strain evidence="4">CGMCC 1.12426</strain>
    </source>
</reference>
<dbReference type="SUPFAM" id="SSF50475">
    <property type="entry name" value="FMN-binding split barrel"/>
    <property type="match status" value="1"/>
</dbReference>
<evidence type="ECO:0000256" key="1">
    <source>
        <dbReference type="ARBA" id="ARBA00023002"/>
    </source>
</evidence>
<keyword evidence="5" id="KW-1185">Reference proteome</keyword>
<evidence type="ECO:0000313" key="4">
    <source>
        <dbReference type="EMBL" id="GGB59252.1"/>
    </source>
</evidence>
<accession>A0A916TN54</accession>
<dbReference type="Gene3D" id="2.30.110.10">
    <property type="entry name" value="Electron Transport, Fmn-binding Protein, Chain A"/>
    <property type="match status" value="1"/>
</dbReference>
<feature type="domain" description="Flavin reductase like" evidence="3">
    <location>
        <begin position="38"/>
        <end position="185"/>
    </location>
</feature>
<sequence>MERNVLLASPTADPDRQPPSFTEAVQRDLTAQSFREAMSRVATAVHVVTTDGPGGRMGATVSAFCSVSDEPPSVLICLNRSTRLHAAILKNRVFCVNTLSEGHEDVSDAFAGRGQLAMEDRFARTSWAPLATGCPALEDASLSVDCGVFSLSEVGTHSVIIGTVSDIRMRESGRSLIYIQRGYRSLPK</sequence>
<dbReference type="GO" id="GO:0010181">
    <property type="term" value="F:FMN binding"/>
    <property type="evidence" value="ECO:0007669"/>
    <property type="project" value="InterPro"/>
</dbReference>
<dbReference type="InterPro" id="IPR012349">
    <property type="entry name" value="Split_barrel_FMN-bd"/>
</dbReference>
<dbReference type="Proteomes" id="UP000605148">
    <property type="component" value="Unassembled WGS sequence"/>
</dbReference>
<dbReference type="GO" id="GO:0042602">
    <property type="term" value="F:riboflavin reductase (NADPH) activity"/>
    <property type="evidence" value="ECO:0007669"/>
    <property type="project" value="TreeGrafter"/>
</dbReference>
<proteinExistence type="predicted"/>